<evidence type="ECO:0000313" key="3">
    <source>
        <dbReference type="Proteomes" id="UP000813444"/>
    </source>
</evidence>
<keyword evidence="3" id="KW-1185">Reference proteome</keyword>
<dbReference type="Proteomes" id="UP000813444">
    <property type="component" value="Unassembled WGS sequence"/>
</dbReference>
<evidence type="ECO:0000313" key="2">
    <source>
        <dbReference type="EMBL" id="KAH7320879.1"/>
    </source>
</evidence>
<evidence type="ECO:0000256" key="1">
    <source>
        <dbReference type="SAM" id="MobiDB-lite"/>
    </source>
</evidence>
<gene>
    <name evidence="2" type="ORF">B0I35DRAFT_201563</name>
</gene>
<accession>A0A8K0SY04</accession>
<dbReference type="AlphaFoldDB" id="A0A8K0SY04"/>
<dbReference type="EMBL" id="JAGPNK010000005">
    <property type="protein sequence ID" value="KAH7320879.1"/>
    <property type="molecule type" value="Genomic_DNA"/>
</dbReference>
<comment type="caution">
    <text evidence="2">The sequence shown here is derived from an EMBL/GenBank/DDBJ whole genome shotgun (WGS) entry which is preliminary data.</text>
</comment>
<feature type="compositionally biased region" description="Polar residues" evidence="1">
    <location>
        <begin position="43"/>
        <end position="53"/>
    </location>
</feature>
<organism evidence="2 3">
    <name type="scientific">Stachybotrys elegans</name>
    <dbReference type="NCBI Taxonomy" id="80388"/>
    <lineage>
        <taxon>Eukaryota</taxon>
        <taxon>Fungi</taxon>
        <taxon>Dikarya</taxon>
        <taxon>Ascomycota</taxon>
        <taxon>Pezizomycotina</taxon>
        <taxon>Sordariomycetes</taxon>
        <taxon>Hypocreomycetidae</taxon>
        <taxon>Hypocreales</taxon>
        <taxon>Stachybotryaceae</taxon>
        <taxon>Stachybotrys</taxon>
    </lineage>
</organism>
<proteinExistence type="predicted"/>
<feature type="region of interest" description="Disordered" evidence="1">
    <location>
        <begin position="43"/>
        <end position="91"/>
    </location>
</feature>
<protein>
    <submittedName>
        <fullName evidence="2">Uncharacterized protein</fullName>
    </submittedName>
</protein>
<sequence length="91" mass="10110">MAHVEEEGGRGEGLICLAACMRAASLDHRLIGMPLYVTHTSLSTPQDRAQSNARRALHPPAWTQEHHPWAITTAAPSAANRKRLHRGRRWA</sequence>
<feature type="compositionally biased region" description="Basic residues" evidence="1">
    <location>
        <begin position="80"/>
        <end position="91"/>
    </location>
</feature>
<reference evidence="2" key="1">
    <citation type="journal article" date="2021" name="Nat. Commun.">
        <title>Genetic determinants of endophytism in the Arabidopsis root mycobiome.</title>
        <authorList>
            <person name="Mesny F."/>
            <person name="Miyauchi S."/>
            <person name="Thiergart T."/>
            <person name="Pickel B."/>
            <person name="Atanasova L."/>
            <person name="Karlsson M."/>
            <person name="Huettel B."/>
            <person name="Barry K.W."/>
            <person name="Haridas S."/>
            <person name="Chen C."/>
            <person name="Bauer D."/>
            <person name="Andreopoulos W."/>
            <person name="Pangilinan J."/>
            <person name="LaButti K."/>
            <person name="Riley R."/>
            <person name="Lipzen A."/>
            <person name="Clum A."/>
            <person name="Drula E."/>
            <person name="Henrissat B."/>
            <person name="Kohler A."/>
            <person name="Grigoriev I.V."/>
            <person name="Martin F.M."/>
            <person name="Hacquard S."/>
        </authorList>
    </citation>
    <scope>NUCLEOTIDE SEQUENCE</scope>
    <source>
        <strain evidence="2">MPI-CAGE-CH-0235</strain>
    </source>
</reference>
<name>A0A8K0SY04_9HYPO</name>